<feature type="non-terminal residue" evidence="2">
    <location>
        <position position="1"/>
    </location>
</feature>
<protein>
    <submittedName>
        <fullName evidence="2">26134_t:CDS:1</fullName>
    </submittedName>
</protein>
<accession>A0ABN7XJY8</accession>
<feature type="domain" description="RNase H type-1" evidence="1">
    <location>
        <begin position="1"/>
        <end position="59"/>
    </location>
</feature>
<sequence length="176" mass="20495">GRNMITNKHWIRESNYEIKKSIIELEKLKELELELIKIKGHSSNKWNNRVDSLAKEGSKIIDLDRIILKPPPSLNVSLKWQESQIEDPTREFIKNIMDLRIGGQCGVRCTSMAKNRKLATLIKCMNGKLPLMKTLARRCPDLYDNPYCICCKSEQEEDQLHLAKCEKRKADWDIVE</sequence>
<evidence type="ECO:0000259" key="1">
    <source>
        <dbReference type="PROSITE" id="PS50879"/>
    </source>
</evidence>
<dbReference type="PROSITE" id="PS50879">
    <property type="entry name" value="RNASE_H_1"/>
    <property type="match status" value="1"/>
</dbReference>
<gene>
    <name evidence="2" type="ORF">GMARGA_LOCUS44438</name>
</gene>
<organism evidence="2 3">
    <name type="scientific">Gigaspora margarita</name>
    <dbReference type="NCBI Taxonomy" id="4874"/>
    <lineage>
        <taxon>Eukaryota</taxon>
        <taxon>Fungi</taxon>
        <taxon>Fungi incertae sedis</taxon>
        <taxon>Mucoromycota</taxon>
        <taxon>Glomeromycotina</taxon>
        <taxon>Glomeromycetes</taxon>
        <taxon>Diversisporales</taxon>
        <taxon>Gigasporaceae</taxon>
        <taxon>Gigaspora</taxon>
    </lineage>
</organism>
<keyword evidence="3" id="KW-1185">Reference proteome</keyword>
<dbReference type="InterPro" id="IPR012337">
    <property type="entry name" value="RNaseH-like_sf"/>
</dbReference>
<comment type="caution">
    <text evidence="2">The sequence shown here is derived from an EMBL/GenBank/DDBJ whole genome shotgun (WGS) entry which is preliminary data.</text>
</comment>
<evidence type="ECO:0000313" key="2">
    <source>
        <dbReference type="EMBL" id="CAG8855617.1"/>
    </source>
</evidence>
<proteinExistence type="predicted"/>
<dbReference type="EMBL" id="CAJVQB010151269">
    <property type="protein sequence ID" value="CAG8855617.1"/>
    <property type="molecule type" value="Genomic_DNA"/>
</dbReference>
<feature type="non-terminal residue" evidence="2">
    <location>
        <position position="176"/>
    </location>
</feature>
<dbReference type="Gene3D" id="3.30.420.10">
    <property type="entry name" value="Ribonuclease H-like superfamily/Ribonuclease H"/>
    <property type="match status" value="1"/>
</dbReference>
<reference evidence="2 3" key="1">
    <citation type="submission" date="2021-06" db="EMBL/GenBank/DDBJ databases">
        <authorList>
            <person name="Kallberg Y."/>
            <person name="Tangrot J."/>
            <person name="Rosling A."/>
        </authorList>
    </citation>
    <scope>NUCLEOTIDE SEQUENCE [LARGE SCALE GENOMIC DNA]</scope>
    <source>
        <strain evidence="2 3">120-4 pot B 10/14</strain>
    </source>
</reference>
<name>A0ABN7XJY8_GIGMA</name>
<dbReference type="InterPro" id="IPR002156">
    <property type="entry name" value="RNaseH_domain"/>
</dbReference>
<evidence type="ECO:0000313" key="3">
    <source>
        <dbReference type="Proteomes" id="UP000789901"/>
    </source>
</evidence>
<dbReference type="InterPro" id="IPR036397">
    <property type="entry name" value="RNaseH_sf"/>
</dbReference>
<dbReference type="Proteomes" id="UP000789901">
    <property type="component" value="Unassembled WGS sequence"/>
</dbReference>
<dbReference type="SUPFAM" id="SSF53098">
    <property type="entry name" value="Ribonuclease H-like"/>
    <property type="match status" value="1"/>
</dbReference>